<feature type="region of interest" description="Disordered" evidence="1">
    <location>
        <begin position="179"/>
        <end position="256"/>
    </location>
</feature>
<protein>
    <submittedName>
        <fullName evidence="2">Uncharacterized protein</fullName>
    </submittedName>
</protein>
<sequence length="273" mass="31331">MNPSGGMHIPSALAPVHKAYNEWLDHHKGLMRKPELEECKFVAAYLRPDDRSENDPTQHWVFLRYTTNKRDVVWGVFYGLRLLYIDKRRQYQELRGSAKRKWKDDVGTKLLRSDLATLIKQRYPGIDLEYNTWPGRAPARPHWWPILGERWSGSPGDGKRFHAFNKVAGFVEHKDKKRKRTCNISGVPQKQIRGDGSDNSPKKLDTTASNGPDAFKSKQQDVGNSSWNEIESEGLQEIKADEGPTSGQATFDEKFDTITIRTSANFDRNEDDD</sequence>
<proteinExistence type="predicted"/>
<reference evidence="2" key="1">
    <citation type="journal article" date="2021" name="IMA Fungus">
        <title>Genomic characterization of three marine fungi, including Emericellopsis atlantica sp. nov. with signatures of a generalist lifestyle and marine biomass degradation.</title>
        <authorList>
            <person name="Hagestad O.C."/>
            <person name="Hou L."/>
            <person name="Andersen J.H."/>
            <person name="Hansen E.H."/>
            <person name="Altermark B."/>
            <person name="Li C."/>
            <person name="Kuhnert E."/>
            <person name="Cox R.J."/>
            <person name="Crous P.W."/>
            <person name="Spatafora J.W."/>
            <person name="Lail K."/>
            <person name="Amirebrahimi M."/>
            <person name="Lipzen A."/>
            <person name="Pangilinan J."/>
            <person name="Andreopoulos W."/>
            <person name="Hayes R.D."/>
            <person name="Ng V."/>
            <person name="Grigoriev I.V."/>
            <person name="Jackson S.A."/>
            <person name="Sutton T.D.S."/>
            <person name="Dobson A.D.W."/>
            <person name="Rama T."/>
        </authorList>
    </citation>
    <scope>NUCLEOTIDE SEQUENCE</scope>
    <source>
        <strain evidence="2">TS7</strain>
    </source>
</reference>
<feature type="compositionally biased region" description="Polar residues" evidence="1">
    <location>
        <begin position="220"/>
        <end position="229"/>
    </location>
</feature>
<dbReference type="EMBL" id="MU251243">
    <property type="protein sequence ID" value="KAG9258727.1"/>
    <property type="molecule type" value="Genomic_DNA"/>
</dbReference>
<feature type="compositionally biased region" description="Basic and acidic residues" evidence="1">
    <location>
        <begin position="192"/>
        <end position="205"/>
    </location>
</feature>
<dbReference type="OrthoDB" id="10310113at2759"/>
<dbReference type="Proteomes" id="UP000887229">
    <property type="component" value="Unassembled WGS sequence"/>
</dbReference>
<dbReference type="GeneID" id="70289074"/>
<evidence type="ECO:0000256" key="1">
    <source>
        <dbReference type="SAM" id="MobiDB-lite"/>
    </source>
</evidence>
<comment type="caution">
    <text evidence="2">The sequence shown here is derived from an EMBL/GenBank/DDBJ whole genome shotgun (WGS) entry which is preliminary data.</text>
</comment>
<evidence type="ECO:0000313" key="3">
    <source>
        <dbReference type="Proteomes" id="UP000887229"/>
    </source>
</evidence>
<organism evidence="2 3">
    <name type="scientific">Emericellopsis atlantica</name>
    <dbReference type="NCBI Taxonomy" id="2614577"/>
    <lineage>
        <taxon>Eukaryota</taxon>
        <taxon>Fungi</taxon>
        <taxon>Dikarya</taxon>
        <taxon>Ascomycota</taxon>
        <taxon>Pezizomycotina</taxon>
        <taxon>Sordariomycetes</taxon>
        <taxon>Hypocreomycetidae</taxon>
        <taxon>Hypocreales</taxon>
        <taxon>Bionectriaceae</taxon>
        <taxon>Emericellopsis</taxon>
    </lineage>
</organism>
<gene>
    <name evidence="2" type="ORF">F5Z01DRAFT_215655</name>
</gene>
<evidence type="ECO:0000313" key="2">
    <source>
        <dbReference type="EMBL" id="KAG9258727.1"/>
    </source>
</evidence>
<name>A0A9P7ZVP9_9HYPO</name>
<dbReference type="RefSeq" id="XP_046122651.1">
    <property type="nucleotide sequence ID" value="XM_046258171.1"/>
</dbReference>
<dbReference type="AlphaFoldDB" id="A0A9P7ZVP9"/>
<accession>A0A9P7ZVP9</accession>
<keyword evidence="3" id="KW-1185">Reference proteome</keyword>